<dbReference type="PANTHER" id="PTHR22990">
    <property type="entry name" value="F-BOX ONLY PROTEIN"/>
    <property type="match status" value="1"/>
</dbReference>
<dbReference type="InterPro" id="IPR022441">
    <property type="entry name" value="Para_beta_helix_rpt-2"/>
</dbReference>
<dbReference type="STRING" id="1703779.AMJ83_07955"/>
<feature type="chain" id="PRO_5006646359" description="Right handed beta helix domain-containing protein" evidence="4">
    <location>
        <begin position="23"/>
        <end position="515"/>
    </location>
</feature>
<keyword evidence="3" id="KW-0833">Ubl conjugation pathway</keyword>
<evidence type="ECO:0000259" key="5">
    <source>
        <dbReference type="Pfam" id="PF13229"/>
    </source>
</evidence>
<dbReference type="SMART" id="SM00710">
    <property type="entry name" value="PbH1"/>
    <property type="match status" value="10"/>
</dbReference>
<evidence type="ECO:0000256" key="2">
    <source>
        <dbReference type="ARBA" id="ARBA00022737"/>
    </source>
</evidence>
<comment type="pathway">
    <text evidence="1">Protein modification; protein ubiquitination.</text>
</comment>
<dbReference type="SUPFAM" id="SSF51126">
    <property type="entry name" value="Pectin lyase-like"/>
    <property type="match status" value="1"/>
</dbReference>
<dbReference type="Pfam" id="PF13229">
    <property type="entry name" value="Beta_helix"/>
    <property type="match status" value="2"/>
</dbReference>
<keyword evidence="4" id="KW-0732">Signal</keyword>
<evidence type="ECO:0000256" key="1">
    <source>
        <dbReference type="ARBA" id="ARBA00004906"/>
    </source>
</evidence>
<accession>A0A0S8FR98</accession>
<reference evidence="6 7" key="1">
    <citation type="journal article" date="2015" name="Microbiome">
        <title>Genomic resolution of linkages in carbon, nitrogen, and sulfur cycling among widespread estuary sediment bacteria.</title>
        <authorList>
            <person name="Baker B.J."/>
            <person name="Lazar C.S."/>
            <person name="Teske A.P."/>
            <person name="Dick G.J."/>
        </authorList>
    </citation>
    <scope>NUCLEOTIDE SEQUENCE [LARGE SCALE GENOMIC DNA]</scope>
    <source>
        <strain evidence="6">SM23_42</strain>
    </source>
</reference>
<gene>
    <name evidence="6" type="ORF">AMJ83_07955</name>
</gene>
<comment type="caution">
    <text evidence="6">The sequence shown here is derived from an EMBL/GenBank/DDBJ whole genome shotgun (WGS) entry which is preliminary data.</text>
</comment>
<dbReference type="EMBL" id="LJUJ01000016">
    <property type="protein sequence ID" value="KPK63272.1"/>
    <property type="molecule type" value="Genomic_DNA"/>
</dbReference>
<evidence type="ECO:0000313" key="7">
    <source>
        <dbReference type="Proteomes" id="UP000051373"/>
    </source>
</evidence>
<dbReference type="InterPro" id="IPR051550">
    <property type="entry name" value="SCF-Subunits/Alg-Epimerases"/>
</dbReference>
<dbReference type="Gene3D" id="2.160.20.10">
    <property type="entry name" value="Single-stranded right-handed beta-helix, Pectin lyase-like"/>
    <property type="match status" value="2"/>
</dbReference>
<protein>
    <recommendedName>
        <fullName evidence="5">Right handed beta helix domain-containing protein</fullName>
    </recommendedName>
</protein>
<sequence>MKNINVLAVAIAFLFSTSTTHATIWYVHPDSTCNCIQDCLDSCTTGDTVLVGPGVYNENIVWPNTQGINLTGELGPDTTIIDGDSIGRVIGISTGVGPATVISGFTIRNGYLTDTNECGAGIYCESSSPTITNNTITGNRINGDGYGGGIVCLGNASPTITGNIISDNSGGVHDGVSGGGLACADSSAPIIADNIITGNYATVSGGGIYCRDSSMPTVTNNVIVDNSTGACMCGWIGGGIACGYGSAPSIAGNTITGNYSNHGGGIGYDNSEPIITGNYITGNTGYCGGGIYCHQSSATISNNTISNDTAVWRGGGIYCYECSPTITGNIVSGNVIPLTEVGGGIMCDGSSPIITGCVISGNNGEGIYCQPDFWGFISNPVICRNDIYNNVGFGVCNVDTTIIVSADSNWWGDATGPYHPISNPGGLGDTVSDYVDFDPWLTSPVGVEEQPIAISVKKDNSLAVTIFRGSLQLSEDKKCRVFDITGRVVEPTNIAPGIYFLEVDNKIVQKVVKVR</sequence>
<dbReference type="InterPro" id="IPR012334">
    <property type="entry name" value="Pectin_lyas_fold"/>
</dbReference>
<dbReference type="PATRIC" id="fig|1703779.3.peg.2427"/>
<evidence type="ECO:0000313" key="6">
    <source>
        <dbReference type="EMBL" id="KPK63272.1"/>
    </source>
</evidence>
<proteinExistence type="predicted"/>
<feature type="signal peptide" evidence="4">
    <location>
        <begin position="1"/>
        <end position="22"/>
    </location>
</feature>
<evidence type="ECO:0000256" key="3">
    <source>
        <dbReference type="ARBA" id="ARBA00022786"/>
    </source>
</evidence>
<dbReference type="PANTHER" id="PTHR22990:SF15">
    <property type="entry name" value="F-BOX ONLY PROTEIN 10"/>
    <property type="match status" value="1"/>
</dbReference>
<feature type="domain" description="Right handed beta helix" evidence="5">
    <location>
        <begin position="106"/>
        <end position="230"/>
    </location>
</feature>
<dbReference type="Proteomes" id="UP000051373">
    <property type="component" value="Unassembled WGS sequence"/>
</dbReference>
<organism evidence="6 7">
    <name type="scientific">candidate division WOR_3 bacterium SM23_42</name>
    <dbReference type="NCBI Taxonomy" id="1703779"/>
    <lineage>
        <taxon>Bacteria</taxon>
        <taxon>Bacteria division WOR-3</taxon>
    </lineage>
</organism>
<dbReference type="NCBIfam" id="TIGR03804">
    <property type="entry name" value="para_beta_helix"/>
    <property type="match status" value="1"/>
</dbReference>
<dbReference type="InterPro" id="IPR039448">
    <property type="entry name" value="Beta_helix"/>
</dbReference>
<dbReference type="AlphaFoldDB" id="A0A0S8FR98"/>
<name>A0A0S8FR98_UNCW3</name>
<keyword evidence="2" id="KW-0677">Repeat</keyword>
<dbReference type="InterPro" id="IPR011050">
    <property type="entry name" value="Pectin_lyase_fold/virulence"/>
</dbReference>
<feature type="domain" description="Right handed beta helix" evidence="5">
    <location>
        <begin position="288"/>
        <end position="397"/>
    </location>
</feature>
<dbReference type="GO" id="GO:0006511">
    <property type="term" value="P:ubiquitin-dependent protein catabolic process"/>
    <property type="evidence" value="ECO:0007669"/>
    <property type="project" value="TreeGrafter"/>
</dbReference>
<dbReference type="InterPro" id="IPR006626">
    <property type="entry name" value="PbH1"/>
</dbReference>
<evidence type="ECO:0000256" key="4">
    <source>
        <dbReference type="SAM" id="SignalP"/>
    </source>
</evidence>